<evidence type="ECO:0000313" key="7">
    <source>
        <dbReference type="Proteomes" id="UP000035681"/>
    </source>
</evidence>
<keyword evidence="7" id="KW-1185">Reference proteome</keyword>
<evidence type="ECO:0000259" key="6">
    <source>
        <dbReference type="PROSITE" id="PS50801"/>
    </source>
</evidence>
<dbReference type="Pfam" id="PF00916">
    <property type="entry name" value="Sulfate_transp"/>
    <property type="match status" value="1"/>
</dbReference>
<feature type="transmembrane region" description="Helical" evidence="5">
    <location>
        <begin position="429"/>
        <end position="462"/>
    </location>
</feature>
<dbReference type="Proteomes" id="UP000035681">
    <property type="component" value="Unplaced"/>
</dbReference>
<dbReference type="PANTHER" id="PTHR11814">
    <property type="entry name" value="SULFATE TRANSPORTER"/>
    <property type="match status" value="1"/>
</dbReference>
<feature type="transmembrane region" description="Helical" evidence="5">
    <location>
        <begin position="504"/>
        <end position="521"/>
    </location>
</feature>
<accession>A0A0K0EB33</accession>
<dbReference type="InterPro" id="IPR011547">
    <property type="entry name" value="SLC26A/SulP_dom"/>
</dbReference>
<evidence type="ECO:0000256" key="1">
    <source>
        <dbReference type="ARBA" id="ARBA00004141"/>
    </source>
</evidence>
<dbReference type="STRING" id="6248.A0A0K0EB33"/>
<dbReference type="InterPro" id="IPR002645">
    <property type="entry name" value="STAS_dom"/>
</dbReference>
<feature type="domain" description="STAS" evidence="6">
    <location>
        <begin position="541"/>
        <end position="705"/>
    </location>
</feature>
<dbReference type="CDD" id="cd07042">
    <property type="entry name" value="STAS_SulP_like_sulfate_transporter"/>
    <property type="match status" value="1"/>
</dbReference>
<comment type="subcellular location">
    <subcellularLocation>
        <location evidence="1">Membrane</location>
        <topology evidence="1">Multi-pass membrane protein</topology>
    </subcellularLocation>
</comment>
<keyword evidence="3 5" id="KW-1133">Transmembrane helix</keyword>
<organism evidence="8">
    <name type="scientific">Strongyloides stercoralis</name>
    <name type="common">Threadworm</name>
    <dbReference type="NCBI Taxonomy" id="6248"/>
    <lineage>
        <taxon>Eukaryota</taxon>
        <taxon>Metazoa</taxon>
        <taxon>Ecdysozoa</taxon>
        <taxon>Nematoda</taxon>
        <taxon>Chromadorea</taxon>
        <taxon>Rhabditida</taxon>
        <taxon>Tylenchina</taxon>
        <taxon>Panagrolaimomorpha</taxon>
        <taxon>Strongyloidoidea</taxon>
        <taxon>Strongyloididae</taxon>
        <taxon>Strongyloides</taxon>
    </lineage>
</organism>
<feature type="transmembrane region" description="Helical" evidence="5">
    <location>
        <begin position="108"/>
        <end position="125"/>
    </location>
</feature>
<keyword evidence="4 5" id="KW-0472">Membrane</keyword>
<feature type="transmembrane region" description="Helical" evidence="5">
    <location>
        <begin position="391"/>
        <end position="409"/>
    </location>
</feature>
<evidence type="ECO:0000256" key="4">
    <source>
        <dbReference type="ARBA" id="ARBA00023136"/>
    </source>
</evidence>
<dbReference type="Pfam" id="PF01740">
    <property type="entry name" value="STAS"/>
    <property type="match status" value="1"/>
</dbReference>
<dbReference type="WBParaSite" id="TCONS_00016687.p1">
    <property type="protein sequence ID" value="TCONS_00016687.p1"/>
    <property type="gene ID" value="XLOC_011333"/>
</dbReference>
<dbReference type="WBParaSite" id="SSTP_0000670400.1">
    <property type="protein sequence ID" value="SSTP_0000670400.1"/>
    <property type="gene ID" value="SSTP_0000670400"/>
</dbReference>
<feature type="transmembrane region" description="Helical" evidence="5">
    <location>
        <begin position="351"/>
        <end position="371"/>
    </location>
</feature>
<feature type="transmembrane region" description="Helical" evidence="5">
    <location>
        <begin position="131"/>
        <end position="150"/>
    </location>
</feature>
<keyword evidence="2 5" id="KW-0812">Transmembrane</keyword>
<evidence type="ECO:0000313" key="9">
    <source>
        <dbReference type="WBParaSite" id="TCONS_00016687.p1"/>
    </source>
</evidence>
<dbReference type="AlphaFoldDB" id="A0A0K0EB33"/>
<dbReference type="PROSITE" id="PS50801">
    <property type="entry name" value="STAS"/>
    <property type="match status" value="1"/>
</dbReference>
<proteinExistence type="predicted"/>
<evidence type="ECO:0000256" key="5">
    <source>
        <dbReference type="SAM" id="Phobius"/>
    </source>
</evidence>
<feature type="transmembrane region" description="Helical" evidence="5">
    <location>
        <begin position="48"/>
        <end position="69"/>
    </location>
</feature>
<dbReference type="Gene3D" id="3.30.750.24">
    <property type="entry name" value="STAS domain"/>
    <property type="match status" value="1"/>
</dbReference>
<reference evidence="8" key="1">
    <citation type="submission" date="2015-08" db="UniProtKB">
        <authorList>
            <consortium name="WormBaseParasite"/>
        </authorList>
    </citation>
    <scope>IDENTIFICATION</scope>
</reference>
<feature type="transmembrane region" description="Helical" evidence="5">
    <location>
        <begin position="81"/>
        <end position="101"/>
    </location>
</feature>
<evidence type="ECO:0000256" key="3">
    <source>
        <dbReference type="ARBA" id="ARBA00022989"/>
    </source>
</evidence>
<evidence type="ECO:0000256" key="2">
    <source>
        <dbReference type="ARBA" id="ARBA00022692"/>
    </source>
</evidence>
<dbReference type="NCBIfam" id="TIGR00815">
    <property type="entry name" value="sulP"/>
    <property type="match status" value="1"/>
</dbReference>
<dbReference type="GO" id="GO:0055085">
    <property type="term" value="P:transmembrane transport"/>
    <property type="evidence" value="ECO:0007669"/>
    <property type="project" value="InterPro"/>
</dbReference>
<protein>
    <submittedName>
        <fullName evidence="8 9">STAS domain-containing protein</fullName>
    </submittedName>
</protein>
<sequence length="753" mass="85370">MEVLHEEDIITPRKTFLTQEQFDNIHQFLPPPKSSIISKFGKFLTKPFGSITKFLYFIISFVPILRWLPNYSIKNSLTGDIMAGITIGIVQVPQGIAYALLTGVDPIYGLYSSFFAIIFYIFFGTSRYVSIGSFAIVSLMTGVAANNVMIKLEKEALTQRVYYLEQHTGKQIDMNNLTEITLNEFKNLDRITLVTTLSFFVGLVQITLGIFHFDFLASYLSDQVVSGFAVGAAVHVCVVQFNKLFQLESKSFHGFGYIIKQFIDVCTRLNHANLPSALISLFGFVFLYFGKDFINVYYKKILPLPIPFDFLLVALATYGSYLFQFHEKFDVNIVNEVPTGLQYPTLPRLDLFPYMLSEMAEISIVIIAIHLSMCKIFNSKMGTKTDNNQELYAIGFTALISSFFKVYPVSSALGRSMLNVECGASTQLAGFFTALVLLFVILFLGPLLASLPMSILAVIIIFSMKSIFLKMKELKSLWKISKIDFFIWVVSFVATTAFNVMQGLLISIGFALATVIFRMQWPKWHGLSRLGETEEYRDEGRYGHNEVIKNVVVFRFDAPLLFINVDHFEKSIELAIKKFDGCESKRNSIEDDSQSTNNNNNNDLTITSQMINKSLLEKIGVLSNKNEINNNVKHLVIDCSGFTVVDYTSITALMDLFHQFGKKNITIYFAGAKAPIRDQFEKCGFYKRVPKLFFYPTIHDAILAIKSLSGPEFNKTFIPQPIDLTKKRGSIFYQSQMDYRAVDSEIPEVTIYD</sequence>
<name>A0A0K0EB33_STRER</name>
<evidence type="ECO:0000313" key="8">
    <source>
        <dbReference type="WBParaSite" id="SSTP_0000670400.1"/>
    </source>
</evidence>
<dbReference type="SUPFAM" id="SSF52091">
    <property type="entry name" value="SpoIIaa-like"/>
    <property type="match status" value="1"/>
</dbReference>
<feature type="transmembrane region" description="Helical" evidence="5">
    <location>
        <begin position="272"/>
        <end position="289"/>
    </location>
</feature>
<dbReference type="InterPro" id="IPR001902">
    <property type="entry name" value="SLC26A/SulP_fam"/>
</dbReference>
<dbReference type="GO" id="GO:0016020">
    <property type="term" value="C:membrane"/>
    <property type="evidence" value="ECO:0007669"/>
    <property type="project" value="UniProtKB-SubCell"/>
</dbReference>
<dbReference type="InterPro" id="IPR036513">
    <property type="entry name" value="STAS_dom_sf"/>
</dbReference>
<feature type="transmembrane region" description="Helical" evidence="5">
    <location>
        <begin position="301"/>
        <end position="323"/>
    </location>
</feature>
<feature type="transmembrane region" description="Helical" evidence="5">
    <location>
        <begin position="191"/>
        <end position="213"/>
    </location>
</feature>